<protein>
    <submittedName>
        <fullName evidence="6">TraR/DksA C4-type zinc finger protein</fullName>
    </submittedName>
</protein>
<accession>A0ABW8ZA28</accession>
<name>A0ABW8ZA28_9BURK</name>
<dbReference type="Gene3D" id="1.20.120.910">
    <property type="entry name" value="DksA, coiled-coil domain"/>
    <property type="match status" value="1"/>
</dbReference>
<proteinExistence type="predicted"/>
<dbReference type="PANTHER" id="PTHR33823">
    <property type="entry name" value="RNA POLYMERASE-BINDING TRANSCRIPTION FACTOR DKSA-RELATED"/>
    <property type="match status" value="1"/>
</dbReference>
<dbReference type="PANTHER" id="PTHR33823:SF4">
    <property type="entry name" value="GENERAL STRESS PROTEIN 16O"/>
    <property type="match status" value="1"/>
</dbReference>
<feature type="domain" description="Zinc finger DksA/TraR C4-type" evidence="5">
    <location>
        <begin position="69"/>
        <end position="102"/>
    </location>
</feature>
<dbReference type="PROSITE" id="PS51128">
    <property type="entry name" value="ZF_DKSA_2"/>
    <property type="match status" value="1"/>
</dbReference>
<keyword evidence="2" id="KW-0863">Zinc-finger</keyword>
<dbReference type="SUPFAM" id="SSF57716">
    <property type="entry name" value="Glucocorticoid receptor-like (DNA-binding domain)"/>
    <property type="match status" value="1"/>
</dbReference>
<evidence type="ECO:0000313" key="6">
    <source>
        <dbReference type="EMBL" id="MFL9880002.1"/>
    </source>
</evidence>
<sequence length="107" mass="12242">MNHLNAQQLRYLQELLDVQETSTRIRARLHILEQADDCDVADVSDARTVMELHELNEIEAARQRMAEEQYGICVDCGCPIDYARLEANVTAKRCLECQNVYEEGDVA</sequence>
<evidence type="ECO:0000256" key="4">
    <source>
        <dbReference type="PROSITE-ProRule" id="PRU00510"/>
    </source>
</evidence>
<dbReference type="Pfam" id="PF01258">
    <property type="entry name" value="zf-dskA_traR"/>
    <property type="match status" value="1"/>
</dbReference>
<keyword evidence="3" id="KW-0862">Zinc</keyword>
<dbReference type="Proteomes" id="UP001629214">
    <property type="component" value="Unassembled WGS sequence"/>
</dbReference>
<evidence type="ECO:0000256" key="3">
    <source>
        <dbReference type="ARBA" id="ARBA00022833"/>
    </source>
</evidence>
<keyword evidence="1" id="KW-0479">Metal-binding</keyword>
<evidence type="ECO:0000259" key="5">
    <source>
        <dbReference type="Pfam" id="PF01258"/>
    </source>
</evidence>
<comment type="caution">
    <text evidence="6">The sequence shown here is derived from an EMBL/GenBank/DDBJ whole genome shotgun (WGS) entry which is preliminary data.</text>
</comment>
<evidence type="ECO:0000256" key="2">
    <source>
        <dbReference type="ARBA" id="ARBA00022771"/>
    </source>
</evidence>
<dbReference type="RefSeq" id="WP_408169083.1">
    <property type="nucleotide sequence ID" value="NZ_JAQQFR010000010.1"/>
</dbReference>
<organism evidence="6 7">
    <name type="scientific">Herbaspirillum rhizosphaerae</name>
    <dbReference type="NCBI Taxonomy" id="346179"/>
    <lineage>
        <taxon>Bacteria</taxon>
        <taxon>Pseudomonadati</taxon>
        <taxon>Pseudomonadota</taxon>
        <taxon>Betaproteobacteria</taxon>
        <taxon>Burkholderiales</taxon>
        <taxon>Oxalobacteraceae</taxon>
        <taxon>Herbaspirillum</taxon>
    </lineage>
</organism>
<evidence type="ECO:0000256" key="1">
    <source>
        <dbReference type="ARBA" id="ARBA00022723"/>
    </source>
</evidence>
<dbReference type="EMBL" id="JAQQFR010000010">
    <property type="protein sequence ID" value="MFL9880002.1"/>
    <property type="molecule type" value="Genomic_DNA"/>
</dbReference>
<evidence type="ECO:0000313" key="7">
    <source>
        <dbReference type="Proteomes" id="UP001629214"/>
    </source>
</evidence>
<dbReference type="InterPro" id="IPR000962">
    <property type="entry name" value="Znf_DskA_TraR"/>
</dbReference>
<reference evidence="6 7" key="1">
    <citation type="journal article" date="2024" name="Chem. Sci.">
        <title>Discovery of megapolipeptins by genome mining of a Burkholderiales bacteria collection.</title>
        <authorList>
            <person name="Paulo B.S."/>
            <person name="Recchia M.J.J."/>
            <person name="Lee S."/>
            <person name="Fergusson C.H."/>
            <person name="Romanowski S.B."/>
            <person name="Hernandez A."/>
            <person name="Krull N."/>
            <person name="Liu D.Y."/>
            <person name="Cavanagh H."/>
            <person name="Bos A."/>
            <person name="Gray C.A."/>
            <person name="Murphy B.T."/>
            <person name="Linington R.G."/>
            <person name="Eustaquio A.S."/>
        </authorList>
    </citation>
    <scope>NUCLEOTIDE SEQUENCE [LARGE SCALE GENOMIC DNA]</scope>
    <source>
        <strain evidence="6 7">RL21-008-BIB-B</strain>
    </source>
</reference>
<feature type="zinc finger region" description="dksA C4-type" evidence="4">
    <location>
        <begin position="73"/>
        <end position="97"/>
    </location>
</feature>
<keyword evidence="7" id="KW-1185">Reference proteome</keyword>
<gene>
    <name evidence="6" type="ORF">PQR63_16495</name>
</gene>